<organism evidence="5 6">
    <name type="scientific">Musa acuminata subsp. malaccensis</name>
    <name type="common">Wild banana</name>
    <name type="synonym">Musa malaccensis</name>
    <dbReference type="NCBI Taxonomy" id="214687"/>
    <lineage>
        <taxon>Eukaryota</taxon>
        <taxon>Viridiplantae</taxon>
        <taxon>Streptophyta</taxon>
        <taxon>Embryophyta</taxon>
        <taxon>Tracheophyta</taxon>
        <taxon>Spermatophyta</taxon>
        <taxon>Magnoliopsida</taxon>
        <taxon>Liliopsida</taxon>
        <taxon>Zingiberales</taxon>
        <taxon>Musaceae</taxon>
        <taxon>Musa</taxon>
    </lineage>
</organism>
<dbReference type="PANTHER" id="PTHR24078">
    <property type="entry name" value="DNAJ HOMOLOG SUBFAMILY C MEMBER"/>
    <property type="match status" value="1"/>
</dbReference>
<dbReference type="CDD" id="cd06257">
    <property type="entry name" value="DnaJ"/>
    <property type="match status" value="1"/>
</dbReference>
<dbReference type="FunCoup" id="A0A804KMZ5">
    <property type="interactions" value="1417"/>
</dbReference>
<dbReference type="Pfam" id="PF01556">
    <property type="entry name" value="DnaJ_C"/>
    <property type="match status" value="1"/>
</dbReference>
<dbReference type="InterPro" id="IPR001623">
    <property type="entry name" value="DnaJ_domain"/>
</dbReference>
<dbReference type="InterPro" id="IPR002939">
    <property type="entry name" value="DnaJ_C"/>
</dbReference>
<feature type="compositionally biased region" description="Low complexity" evidence="2">
    <location>
        <begin position="82"/>
        <end position="95"/>
    </location>
</feature>
<dbReference type="SUPFAM" id="SSF46565">
    <property type="entry name" value="Chaperone J-domain"/>
    <property type="match status" value="1"/>
</dbReference>
<dbReference type="Gene3D" id="2.60.260.20">
    <property type="entry name" value="Urease metallochaperone UreE, N-terminal domain"/>
    <property type="match status" value="2"/>
</dbReference>
<evidence type="ECO:0000313" key="5">
    <source>
        <dbReference type="EnsemblPlants" id="Ma09_p23730.1"/>
    </source>
</evidence>
<dbReference type="InterPro" id="IPR036869">
    <property type="entry name" value="J_dom_sf"/>
</dbReference>
<keyword evidence="1" id="KW-0143">Chaperone</keyword>
<sequence length="343" mass="38017">MGVDYYNILKVNRNATDDDLRKSYRRLAMRWHPDKNPSNKKEAEAKFKQMSEAYEVLSDPHKRAIYDQHGEEGLKGMPPPGSQSAASNGSSGPSNFQFNPRDAEDIFAEIFGSSSPFGFESMNRSKSVRFQKDGSGTFGGFGRTDSTYRSYAEGAGPSGSQTRKAPVVENHLVCSLEDLYMGSKRKMKISRNVSRPNGRLVPETEILTIEIKPGWKKGTKITFPGKGNEQVNQLPADLVFIIDEKPHDVYKRDGSDLIVHQEISLVDALAGTTINLTTLDGRDLAINVSNVVYPGHQLIITEEGMPIAKEPGKKGNLIIKFDVKFPSRLTPQQQADIRRVLGA</sequence>
<evidence type="ECO:0000313" key="6">
    <source>
        <dbReference type="Proteomes" id="UP000012960"/>
    </source>
</evidence>
<dbReference type="AlphaFoldDB" id="A0A804KMZ5"/>
<evidence type="ECO:0000256" key="2">
    <source>
        <dbReference type="SAM" id="MobiDB-lite"/>
    </source>
</evidence>
<dbReference type="Pfam" id="PF00226">
    <property type="entry name" value="DnaJ"/>
    <property type="match status" value="1"/>
</dbReference>
<dbReference type="EnsemblPlants" id="Ma09_t23730.1">
    <property type="protein sequence ID" value="Ma09_p23730.1"/>
    <property type="gene ID" value="Ma09_g23730"/>
</dbReference>
<dbReference type="GO" id="GO:0005783">
    <property type="term" value="C:endoplasmic reticulum"/>
    <property type="evidence" value="ECO:0007669"/>
    <property type="project" value="UniProtKB-ARBA"/>
</dbReference>
<dbReference type="InterPro" id="IPR008971">
    <property type="entry name" value="HSP40/DnaJ_pept-bd"/>
</dbReference>
<evidence type="ECO:0000313" key="4">
    <source>
        <dbReference type="EMBL" id="CAG1836267.1"/>
    </source>
</evidence>
<dbReference type="FunFam" id="2.60.260.20:FF:000030">
    <property type="entry name" value="DNAJ heat shock family protein"/>
    <property type="match status" value="1"/>
</dbReference>
<dbReference type="PANTHER" id="PTHR24078:SF553">
    <property type="entry name" value="DNAJ HOMOLOG SUBFAMILY B MEMBER 5"/>
    <property type="match status" value="1"/>
</dbReference>
<reference evidence="4" key="1">
    <citation type="submission" date="2021-03" db="EMBL/GenBank/DDBJ databases">
        <authorList>
            <consortium name="Genoscope - CEA"/>
            <person name="William W."/>
        </authorList>
    </citation>
    <scope>NUCLEOTIDE SEQUENCE</scope>
    <source>
        <strain evidence="4">Doubled-haploid Pahang</strain>
    </source>
</reference>
<proteinExistence type="predicted"/>
<dbReference type="OrthoDB" id="550424at2759"/>
<evidence type="ECO:0000256" key="1">
    <source>
        <dbReference type="ARBA" id="ARBA00023186"/>
    </source>
</evidence>
<keyword evidence="6" id="KW-1185">Reference proteome</keyword>
<protein>
    <submittedName>
        <fullName evidence="4">(wild Malaysian banana) hypothetical protein</fullName>
    </submittedName>
</protein>
<dbReference type="InterPro" id="IPR051339">
    <property type="entry name" value="DnaJ_subfamily_B"/>
</dbReference>
<dbReference type="InParanoid" id="A0A804KMZ5"/>
<dbReference type="GO" id="GO:0005829">
    <property type="term" value="C:cytosol"/>
    <property type="evidence" value="ECO:0000318"/>
    <property type="project" value="GO_Central"/>
</dbReference>
<dbReference type="FunFam" id="1.10.287.110:FF:000020">
    <property type="entry name" value="DnaJ subfamily B member 13"/>
    <property type="match status" value="1"/>
</dbReference>
<dbReference type="Gene3D" id="1.10.287.110">
    <property type="entry name" value="DnaJ domain"/>
    <property type="match status" value="1"/>
</dbReference>
<dbReference type="OMA" id="RNIYHAS"/>
<dbReference type="Proteomes" id="UP000012960">
    <property type="component" value="Unplaced"/>
</dbReference>
<dbReference type="SUPFAM" id="SSF49493">
    <property type="entry name" value="HSP40/DnaJ peptide-binding domain"/>
    <property type="match status" value="2"/>
</dbReference>
<accession>A0A804KMZ5</accession>
<dbReference type="PROSITE" id="PS50076">
    <property type="entry name" value="DNAJ_2"/>
    <property type="match status" value="1"/>
</dbReference>
<reference evidence="5" key="2">
    <citation type="submission" date="2021-05" db="UniProtKB">
        <authorList>
            <consortium name="EnsemblPlants"/>
        </authorList>
    </citation>
    <scope>IDENTIFICATION</scope>
    <source>
        <strain evidence="5">subsp. malaccensis</strain>
    </source>
</reference>
<name>A0A804KMZ5_MUSAM</name>
<dbReference type="PRINTS" id="PR00625">
    <property type="entry name" value="JDOMAIN"/>
</dbReference>
<dbReference type="CDD" id="cd10747">
    <property type="entry name" value="DnaJ_C"/>
    <property type="match status" value="1"/>
</dbReference>
<evidence type="ECO:0000259" key="3">
    <source>
        <dbReference type="PROSITE" id="PS50076"/>
    </source>
</evidence>
<dbReference type="GO" id="GO:0051082">
    <property type="term" value="F:unfolded protein binding"/>
    <property type="evidence" value="ECO:0000318"/>
    <property type="project" value="GO_Central"/>
</dbReference>
<dbReference type="EMBL" id="HG996474">
    <property type="protein sequence ID" value="CAG1836267.1"/>
    <property type="molecule type" value="Genomic_DNA"/>
</dbReference>
<dbReference type="Gramene" id="Ma09_t23730.1">
    <property type="protein sequence ID" value="Ma09_p23730.1"/>
    <property type="gene ID" value="Ma09_g23730"/>
</dbReference>
<dbReference type="InterPro" id="IPR018253">
    <property type="entry name" value="DnaJ_domain_CS"/>
</dbReference>
<dbReference type="FunFam" id="2.60.260.20:FF:000002">
    <property type="entry name" value="Dnaj homolog subfamily b member"/>
    <property type="match status" value="1"/>
</dbReference>
<dbReference type="SMART" id="SM00271">
    <property type="entry name" value="DnaJ"/>
    <property type="match status" value="1"/>
</dbReference>
<gene>
    <name evidence="4" type="ORF">GSMUA_242360.1</name>
</gene>
<dbReference type="GO" id="GO:0051087">
    <property type="term" value="F:protein-folding chaperone binding"/>
    <property type="evidence" value="ECO:0000318"/>
    <property type="project" value="GO_Central"/>
</dbReference>
<dbReference type="PROSITE" id="PS00636">
    <property type="entry name" value="DNAJ_1"/>
    <property type="match status" value="1"/>
</dbReference>
<dbReference type="GO" id="GO:0006457">
    <property type="term" value="P:protein folding"/>
    <property type="evidence" value="ECO:0007669"/>
    <property type="project" value="InterPro"/>
</dbReference>
<feature type="domain" description="J" evidence="3">
    <location>
        <begin position="4"/>
        <end position="70"/>
    </location>
</feature>
<feature type="region of interest" description="Disordered" evidence="2">
    <location>
        <begin position="70"/>
        <end position="99"/>
    </location>
</feature>